<keyword evidence="3 6" id="KW-0812">Transmembrane</keyword>
<evidence type="ECO:0000256" key="6">
    <source>
        <dbReference type="SAM" id="Phobius"/>
    </source>
</evidence>
<evidence type="ECO:0000256" key="4">
    <source>
        <dbReference type="ARBA" id="ARBA00022989"/>
    </source>
</evidence>
<feature type="transmembrane region" description="Helical" evidence="6">
    <location>
        <begin position="225"/>
        <end position="243"/>
    </location>
</feature>
<dbReference type="AlphaFoldDB" id="A0A7Z0MMQ6"/>
<feature type="transmembrane region" description="Helical" evidence="6">
    <location>
        <begin position="158"/>
        <end position="185"/>
    </location>
</feature>
<dbReference type="InterPro" id="IPR002549">
    <property type="entry name" value="AI-2E-like"/>
</dbReference>
<evidence type="ECO:0000313" key="8">
    <source>
        <dbReference type="Proteomes" id="UP000537890"/>
    </source>
</evidence>
<comment type="subcellular location">
    <subcellularLocation>
        <location evidence="1">Membrane</location>
        <topology evidence="1">Multi-pass membrane protein</topology>
    </subcellularLocation>
</comment>
<keyword evidence="4 6" id="KW-1133">Transmembrane helix</keyword>
<dbReference type="Pfam" id="PF01594">
    <property type="entry name" value="AI-2E_transport"/>
    <property type="match status" value="1"/>
</dbReference>
<gene>
    <name evidence="7" type="ORF">H0A75_00490</name>
</gene>
<comment type="similarity">
    <text evidence="2">Belongs to the autoinducer-2 exporter (AI-2E) (TC 2.A.86) family.</text>
</comment>
<evidence type="ECO:0000256" key="5">
    <source>
        <dbReference type="ARBA" id="ARBA00023136"/>
    </source>
</evidence>
<keyword evidence="5 6" id="KW-0472">Membrane</keyword>
<dbReference type="Proteomes" id="UP000537890">
    <property type="component" value="Unassembled WGS sequence"/>
</dbReference>
<comment type="caution">
    <text evidence="7">The sequence shown here is derived from an EMBL/GenBank/DDBJ whole genome shotgun (WGS) entry which is preliminary data.</text>
</comment>
<evidence type="ECO:0000256" key="2">
    <source>
        <dbReference type="ARBA" id="ARBA00009773"/>
    </source>
</evidence>
<feature type="transmembrane region" description="Helical" evidence="6">
    <location>
        <begin position="43"/>
        <end position="61"/>
    </location>
</feature>
<proteinExistence type="inferred from homology"/>
<reference evidence="7 8" key="1">
    <citation type="submission" date="2020-05" db="EMBL/GenBank/DDBJ databases">
        <title>Horizontal transmission and recombination maintain forever young bacterial symbiont genomes.</title>
        <authorList>
            <person name="Russell S.L."/>
            <person name="Pepper-Tunick E."/>
            <person name="Svedberg J."/>
            <person name="Byrne A."/>
            <person name="Ruelas Castillo J."/>
            <person name="Vollmers C."/>
            <person name="Beinart R.A."/>
            <person name="Corbett-Detig R."/>
        </authorList>
    </citation>
    <scope>NUCLEOTIDE SEQUENCE [LARGE SCALE GENOMIC DNA]</scope>
    <source>
        <strain evidence="7">4727-3</strain>
    </source>
</reference>
<dbReference type="EMBL" id="JACCHS010000003">
    <property type="protein sequence ID" value="NYT46408.1"/>
    <property type="molecule type" value="Genomic_DNA"/>
</dbReference>
<evidence type="ECO:0000256" key="1">
    <source>
        <dbReference type="ARBA" id="ARBA00004141"/>
    </source>
</evidence>
<feature type="transmembrane region" description="Helical" evidence="6">
    <location>
        <begin position="20"/>
        <end position="37"/>
    </location>
</feature>
<feature type="non-terminal residue" evidence="7">
    <location>
        <position position="272"/>
    </location>
</feature>
<protein>
    <submittedName>
        <fullName evidence="7">AI-2E family transporter</fullName>
    </submittedName>
</protein>
<organism evidence="7 8">
    <name type="scientific">Candidatus Methanofishera endochildressiae</name>
    <dbReference type="NCBI Taxonomy" id="2738884"/>
    <lineage>
        <taxon>Bacteria</taxon>
        <taxon>Pseudomonadati</taxon>
        <taxon>Pseudomonadota</taxon>
        <taxon>Gammaproteobacteria</taxon>
        <taxon>Candidatus Methanofishera</taxon>
    </lineage>
</organism>
<feature type="transmembrane region" description="Helical" evidence="6">
    <location>
        <begin position="73"/>
        <end position="96"/>
    </location>
</feature>
<name>A0A7Z0MMQ6_9GAMM</name>
<dbReference type="GO" id="GO:0016020">
    <property type="term" value="C:membrane"/>
    <property type="evidence" value="ECO:0007669"/>
    <property type="project" value="UniProtKB-SubCell"/>
</dbReference>
<feature type="transmembrane region" description="Helical" evidence="6">
    <location>
        <begin position="249"/>
        <end position="270"/>
    </location>
</feature>
<evidence type="ECO:0000313" key="7">
    <source>
        <dbReference type="EMBL" id="NYT46408.1"/>
    </source>
</evidence>
<sequence length="272" mass="29364">MNLTGDRDDKLFTNKVTEVVIRLALIFLIVSLCFEIIKPFTIIVVWGIIISVAIFPLYNKLSHALGKRFKLAATLYTLFALSLLLGPSILISGSLLETSSHLAKGFSDGTLMVPPPAQSVNEWPLIGEKVYTIWNQASENLEATLKQNIPIIKKFGEAFISAVAGVGGSVIQFVLSIIISGIFLVNTKGSYDVTVKIASRLTNKEQGLQFTNLATATIRSVAQGVLGVAVIQATLAGMGMYFIDVPGWGLWTIIILILAVAQLPPLLVLIPV</sequence>
<accession>A0A7Z0MMQ6</accession>
<evidence type="ECO:0000256" key="3">
    <source>
        <dbReference type="ARBA" id="ARBA00022692"/>
    </source>
</evidence>